<evidence type="ECO:0000256" key="1">
    <source>
        <dbReference type="ARBA" id="ARBA00022614"/>
    </source>
</evidence>
<reference evidence="4" key="3">
    <citation type="submission" date="2025-09" db="UniProtKB">
        <authorList>
            <consortium name="Ensembl"/>
        </authorList>
    </citation>
    <scope>IDENTIFICATION</scope>
</reference>
<evidence type="ECO:0000313" key="5">
    <source>
        <dbReference type="Proteomes" id="UP000005215"/>
    </source>
</evidence>
<dbReference type="SUPFAM" id="SSF52058">
    <property type="entry name" value="L domain-like"/>
    <property type="match status" value="1"/>
</dbReference>
<feature type="compositionally biased region" description="Basic and acidic residues" evidence="3">
    <location>
        <begin position="210"/>
        <end position="221"/>
    </location>
</feature>
<evidence type="ECO:0000313" key="4">
    <source>
        <dbReference type="Ensembl" id="ENSSTOP00000027176.1"/>
    </source>
</evidence>
<dbReference type="Gene3D" id="3.80.10.10">
    <property type="entry name" value="Ribonuclease Inhibitor"/>
    <property type="match status" value="1"/>
</dbReference>
<dbReference type="GeneTree" id="ENSGT00940000156494"/>
<evidence type="ECO:0008006" key="6">
    <source>
        <dbReference type="Google" id="ProtNLM"/>
    </source>
</evidence>
<accession>A0A287D0R7</accession>
<feature type="region of interest" description="Disordered" evidence="3">
    <location>
        <begin position="210"/>
        <end position="235"/>
    </location>
</feature>
<dbReference type="EMBL" id="AGTP01081221">
    <property type="status" value="NOT_ANNOTATED_CDS"/>
    <property type="molecule type" value="Genomic_DNA"/>
</dbReference>
<dbReference type="PANTHER" id="PTHR15454:SF35">
    <property type="entry name" value="NISCHARIN"/>
    <property type="match status" value="1"/>
</dbReference>
<organism evidence="4 5">
    <name type="scientific">Ictidomys tridecemlineatus</name>
    <name type="common">Thirteen-lined ground squirrel</name>
    <name type="synonym">Spermophilus tridecemlineatus</name>
    <dbReference type="NCBI Taxonomy" id="43179"/>
    <lineage>
        <taxon>Eukaryota</taxon>
        <taxon>Metazoa</taxon>
        <taxon>Chordata</taxon>
        <taxon>Craniata</taxon>
        <taxon>Vertebrata</taxon>
        <taxon>Euteleostomi</taxon>
        <taxon>Mammalia</taxon>
        <taxon>Eutheria</taxon>
        <taxon>Euarchontoglires</taxon>
        <taxon>Glires</taxon>
        <taxon>Rodentia</taxon>
        <taxon>Sciuromorpha</taxon>
        <taxon>Sciuridae</taxon>
        <taxon>Xerinae</taxon>
        <taxon>Marmotini</taxon>
        <taxon>Ictidomys</taxon>
    </lineage>
</organism>
<dbReference type="PANTHER" id="PTHR15454">
    <property type="entry name" value="NISCHARIN RELATED"/>
    <property type="match status" value="1"/>
</dbReference>
<dbReference type="AlphaFoldDB" id="A0A287D0R7"/>
<proteinExistence type="predicted"/>
<dbReference type="InterPro" id="IPR001611">
    <property type="entry name" value="Leu-rich_rpt"/>
</dbReference>
<dbReference type="Pfam" id="PF00560">
    <property type="entry name" value="LRR_1"/>
    <property type="match status" value="1"/>
</dbReference>
<dbReference type="InterPro" id="IPR032675">
    <property type="entry name" value="LRR_dom_sf"/>
</dbReference>
<dbReference type="PROSITE" id="PS51450">
    <property type="entry name" value="LRR"/>
    <property type="match status" value="3"/>
</dbReference>
<evidence type="ECO:0000256" key="2">
    <source>
        <dbReference type="ARBA" id="ARBA00022737"/>
    </source>
</evidence>
<dbReference type="GO" id="GO:0005737">
    <property type="term" value="C:cytoplasm"/>
    <property type="evidence" value="ECO:0007669"/>
    <property type="project" value="TreeGrafter"/>
</dbReference>
<dbReference type="InParanoid" id="A0A287D0R7"/>
<reference evidence="4" key="2">
    <citation type="submission" date="2025-08" db="UniProtKB">
        <authorList>
            <consortium name="Ensembl"/>
        </authorList>
    </citation>
    <scope>IDENTIFICATION</scope>
</reference>
<dbReference type="STRING" id="43179.ENSSTOP00000027176"/>
<protein>
    <recommendedName>
        <fullName evidence="6">Nischarin</fullName>
    </recommendedName>
</protein>
<keyword evidence="1" id="KW-0433">Leucine-rich repeat</keyword>
<dbReference type="PRINTS" id="PR00019">
    <property type="entry name" value="LEURICHRPT"/>
</dbReference>
<sequence>IFKSLHQVEISHCDTKHIQELVASKPTLATMSVHFSATSVKEVLVPEASEFDEWEPEGTILEGPVTAVISTRQESVKLTPKTKFLDLSHNGLLVVDNLQHLYNLVHLDLSYNKLSSLEGVHTKLGNIKTLNLAGNLLESLSGLYKLYSLVNLDISDNRIEQMEEVRNIGSLPYLEHVASEICLDDTATTEKELDTVEILKGIQKAKDVKSKLSNPEKKVSEDSCGSPPTMAPTSASLLQPILSNQGIFGDE</sequence>
<evidence type="ECO:0000256" key="3">
    <source>
        <dbReference type="SAM" id="MobiDB-lite"/>
    </source>
</evidence>
<keyword evidence="2" id="KW-0677">Repeat</keyword>
<name>A0A287D0R7_ICTTR</name>
<keyword evidence="5" id="KW-1185">Reference proteome</keyword>
<dbReference type="InterPro" id="IPR025875">
    <property type="entry name" value="Leu-rich_rpt_4"/>
</dbReference>
<dbReference type="Ensembl" id="ENSSTOT00000032593.1">
    <property type="protein sequence ID" value="ENSSTOP00000027176.1"/>
    <property type="gene ID" value="ENSSTOG00000030025.1"/>
</dbReference>
<reference evidence="5" key="1">
    <citation type="submission" date="2011-11" db="EMBL/GenBank/DDBJ databases">
        <title>The Draft Genome of Spermophilus tridecemlineatus.</title>
        <authorList>
            <consortium name="The Broad Institute Genome Assembly &amp; Analysis Group"/>
            <consortium name="Computational R&amp;D Group"/>
            <consortium name="and Sequencing Platform"/>
            <person name="Di Palma F."/>
            <person name="Alfoldi J."/>
            <person name="Johnson J."/>
            <person name="Berlin A."/>
            <person name="Gnerre S."/>
            <person name="Jaffe D."/>
            <person name="MacCallum I."/>
            <person name="Young S."/>
            <person name="Walker B.J."/>
            <person name="Lindblad-Toh K."/>
        </authorList>
    </citation>
    <scope>NUCLEOTIDE SEQUENCE [LARGE SCALE GENOMIC DNA]</scope>
</reference>
<dbReference type="Proteomes" id="UP000005215">
    <property type="component" value="Unassembled WGS sequence"/>
</dbReference>
<dbReference type="Pfam" id="PF12799">
    <property type="entry name" value="LRR_4"/>
    <property type="match status" value="1"/>
</dbReference>
<dbReference type="SMART" id="SM00365">
    <property type="entry name" value="LRR_SD22"/>
    <property type="match status" value="4"/>
</dbReference>